<dbReference type="Proteomes" id="UP000229081">
    <property type="component" value="Chromosome"/>
</dbReference>
<accession>A0A2K8MHK4</accession>
<dbReference type="Gene3D" id="1.10.287.950">
    <property type="entry name" value="Methyl-accepting chemotaxis protein"/>
    <property type="match status" value="1"/>
</dbReference>
<reference evidence="5 6" key="1">
    <citation type="submission" date="2017-11" db="EMBL/GenBank/DDBJ databases">
        <title>Complete genome sequence of Sphingomonas sp. Strain Cra20, a psychrotolerant potential plant growth promoting rhizobacteria.</title>
        <authorList>
            <person name="Luo Y."/>
        </authorList>
    </citation>
    <scope>NUCLEOTIDE SEQUENCE [LARGE SCALE GENOMIC DNA]</scope>
    <source>
        <strain evidence="5 6">Cra20</strain>
    </source>
</reference>
<evidence type="ECO:0000313" key="5">
    <source>
        <dbReference type="EMBL" id="ATY30651.1"/>
    </source>
</evidence>
<evidence type="ECO:0000256" key="1">
    <source>
        <dbReference type="ARBA" id="ARBA00023224"/>
    </source>
</evidence>
<dbReference type="SMART" id="SM00283">
    <property type="entry name" value="MA"/>
    <property type="match status" value="1"/>
</dbReference>
<evidence type="ECO:0000313" key="6">
    <source>
        <dbReference type="Proteomes" id="UP000229081"/>
    </source>
</evidence>
<proteinExistence type="inferred from homology"/>
<gene>
    <name evidence="5" type="ORF">CVN68_00450</name>
</gene>
<dbReference type="InterPro" id="IPR004089">
    <property type="entry name" value="MCPsignal_dom"/>
</dbReference>
<dbReference type="KEGG" id="sphc:CVN68_00450"/>
<evidence type="ECO:0000256" key="3">
    <source>
        <dbReference type="PROSITE-ProRule" id="PRU00284"/>
    </source>
</evidence>
<name>A0A2K8MHK4_9SPHN</name>
<dbReference type="AlphaFoldDB" id="A0A2K8MHK4"/>
<evidence type="ECO:0000256" key="2">
    <source>
        <dbReference type="ARBA" id="ARBA00029447"/>
    </source>
</evidence>
<dbReference type="Pfam" id="PF00015">
    <property type="entry name" value="MCPsignal"/>
    <property type="match status" value="1"/>
</dbReference>
<dbReference type="OrthoDB" id="5292010at2"/>
<dbReference type="EMBL" id="CP024923">
    <property type="protein sequence ID" value="ATY30651.1"/>
    <property type="molecule type" value="Genomic_DNA"/>
</dbReference>
<dbReference type="GO" id="GO:0016020">
    <property type="term" value="C:membrane"/>
    <property type="evidence" value="ECO:0007669"/>
    <property type="project" value="InterPro"/>
</dbReference>
<keyword evidence="1 3" id="KW-0807">Transducer</keyword>
<dbReference type="PANTHER" id="PTHR32089:SF112">
    <property type="entry name" value="LYSOZYME-LIKE PROTEIN-RELATED"/>
    <property type="match status" value="1"/>
</dbReference>
<feature type="domain" description="Methyl-accepting transducer" evidence="4">
    <location>
        <begin position="188"/>
        <end position="410"/>
    </location>
</feature>
<dbReference type="PANTHER" id="PTHR32089">
    <property type="entry name" value="METHYL-ACCEPTING CHEMOTAXIS PROTEIN MCPB"/>
    <property type="match status" value="1"/>
</dbReference>
<dbReference type="PRINTS" id="PR00260">
    <property type="entry name" value="CHEMTRNSDUCR"/>
</dbReference>
<dbReference type="GO" id="GO:0007165">
    <property type="term" value="P:signal transduction"/>
    <property type="evidence" value="ECO:0007669"/>
    <property type="project" value="UniProtKB-KW"/>
</dbReference>
<dbReference type="SUPFAM" id="SSF58104">
    <property type="entry name" value="Methyl-accepting chemotaxis protein (MCP) signaling domain"/>
    <property type="match status" value="1"/>
</dbReference>
<evidence type="ECO:0000259" key="4">
    <source>
        <dbReference type="PROSITE" id="PS50111"/>
    </source>
</evidence>
<dbReference type="PROSITE" id="PS50111">
    <property type="entry name" value="CHEMOTAXIS_TRANSDUC_2"/>
    <property type="match status" value="1"/>
</dbReference>
<dbReference type="RefSeq" id="WP_100280466.1">
    <property type="nucleotide sequence ID" value="NZ_CP024923.1"/>
</dbReference>
<comment type="similarity">
    <text evidence="2">Belongs to the methyl-accepting chemotaxis (MCP) protein family.</text>
</comment>
<dbReference type="GO" id="GO:0004888">
    <property type="term" value="F:transmembrane signaling receptor activity"/>
    <property type="evidence" value="ECO:0007669"/>
    <property type="project" value="InterPro"/>
</dbReference>
<dbReference type="InterPro" id="IPR004090">
    <property type="entry name" value="Chemotax_Me-accpt_rcpt"/>
</dbReference>
<dbReference type="GO" id="GO:0006935">
    <property type="term" value="P:chemotaxis"/>
    <property type="evidence" value="ECO:0007669"/>
    <property type="project" value="InterPro"/>
</dbReference>
<protein>
    <recommendedName>
        <fullName evidence="4">Methyl-accepting transducer domain-containing protein</fullName>
    </recommendedName>
</protein>
<sequence>MLKENIGTADEAALPRQTAAALRQSYAIDERFETELREAWTFIEPHIAGIARDLLERRAGGAVSDELVASRVDYARAKLARPIDQNWLDAIIAEADRISQRDLEFAVVAASMLVAQMRIHALFFELTQDPAQLERLTRSTQKLAGIEFEIIASRLRAIARARNQAAVRAEAAAVRKQLGEAITTSVRASRDVAGFTERTAAEMQALSKPTAEVATAADQSATAMGQSAESAAVLISAFDRAREEALAATEVAGRADAIAAQGAENATSLASHTTKIESVLTLIAGIAQQTKLLALNASIEAARAGDSGHGFAVVAQEVRSLADQAADATGGVTATIRQAQNASEVMAQTNQAILAIVSELMARVRGLSSEMEAQVATVGAILASIDETAMSSREIAMLIAQISGRVSELAAAAQDAGRQAAQAGDALHQVEETVGQFMAEVSR</sequence>
<keyword evidence="6" id="KW-1185">Reference proteome</keyword>
<organism evidence="5 6">
    <name type="scientific">Sphingomonas psychrotolerans</name>
    <dbReference type="NCBI Taxonomy" id="1327635"/>
    <lineage>
        <taxon>Bacteria</taxon>
        <taxon>Pseudomonadati</taxon>
        <taxon>Pseudomonadota</taxon>
        <taxon>Alphaproteobacteria</taxon>
        <taxon>Sphingomonadales</taxon>
        <taxon>Sphingomonadaceae</taxon>
        <taxon>Sphingomonas</taxon>
    </lineage>
</organism>